<organism evidence="1 2">
    <name type="scientific">Batillaria attramentaria</name>
    <dbReference type="NCBI Taxonomy" id="370345"/>
    <lineage>
        <taxon>Eukaryota</taxon>
        <taxon>Metazoa</taxon>
        <taxon>Spiralia</taxon>
        <taxon>Lophotrochozoa</taxon>
        <taxon>Mollusca</taxon>
        <taxon>Gastropoda</taxon>
        <taxon>Caenogastropoda</taxon>
        <taxon>Sorbeoconcha</taxon>
        <taxon>Cerithioidea</taxon>
        <taxon>Batillariidae</taxon>
        <taxon>Batillaria</taxon>
    </lineage>
</organism>
<dbReference type="AlphaFoldDB" id="A0ABD0K751"/>
<sequence>MSSWLASGDYRYKAHFARKRSATPVVVLPSLCVNLRAVRVAHTHSIRYRE</sequence>
<comment type="caution">
    <text evidence="1">The sequence shown here is derived from an EMBL/GenBank/DDBJ whole genome shotgun (WGS) entry which is preliminary data.</text>
</comment>
<reference evidence="1 2" key="1">
    <citation type="journal article" date="2023" name="Sci. Data">
        <title>Genome assembly of the Korean intertidal mud-creeper Batillaria attramentaria.</title>
        <authorList>
            <person name="Patra A.K."/>
            <person name="Ho P.T."/>
            <person name="Jun S."/>
            <person name="Lee S.J."/>
            <person name="Kim Y."/>
            <person name="Won Y.J."/>
        </authorList>
    </citation>
    <scope>NUCLEOTIDE SEQUENCE [LARGE SCALE GENOMIC DNA]</scope>
    <source>
        <strain evidence="1">Wonlab-2016</strain>
    </source>
</reference>
<dbReference type="EMBL" id="JACVVK020000238">
    <property type="protein sequence ID" value="KAK7482785.1"/>
    <property type="molecule type" value="Genomic_DNA"/>
</dbReference>
<evidence type="ECO:0000313" key="1">
    <source>
        <dbReference type="EMBL" id="KAK7482785.1"/>
    </source>
</evidence>
<feature type="non-terminal residue" evidence="1">
    <location>
        <position position="50"/>
    </location>
</feature>
<accession>A0ABD0K751</accession>
<dbReference type="Proteomes" id="UP001519460">
    <property type="component" value="Unassembled WGS sequence"/>
</dbReference>
<name>A0ABD0K751_9CAEN</name>
<protein>
    <submittedName>
        <fullName evidence="1">Uncharacterized protein</fullName>
    </submittedName>
</protein>
<gene>
    <name evidence="1" type="ORF">BaRGS_00025951</name>
</gene>
<evidence type="ECO:0000313" key="2">
    <source>
        <dbReference type="Proteomes" id="UP001519460"/>
    </source>
</evidence>
<keyword evidence="2" id="KW-1185">Reference proteome</keyword>
<proteinExistence type="predicted"/>